<reference evidence="11 12" key="1">
    <citation type="submission" date="2019-02" db="EMBL/GenBank/DDBJ databases">
        <title>Deep-cultivation of Planctomycetes and their phenomic and genomic characterization uncovers novel biology.</title>
        <authorList>
            <person name="Wiegand S."/>
            <person name="Jogler M."/>
            <person name="Boedeker C."/>
            <person name="Pinto D."/>
            <person name="Vollmers J."/>
            <person name="Rivas-Marin E."/>
            <person name="Kohn T."/>
            <person name="Peeters S.H."/>
            <person name="Heuer A."/>
            <person name="Rast P."/>
            <person name="Oberbeckmann S."/>
            <person name="Bunk B."/>
            <person name="Jeske O."/>
            <person name="Meyerdierks A."/>
            <person name="Storesund J.E."/>
            <person name="Kallscheuer N."/>
            <person name="Luecker S."/>
            <person name="Lage O.M."/>
            <person name="Pohl T."/>
            <person name="Merkel B.J."/>
            <person name="Hornburger P."/>
            <person name="Mueller R.-W."/>
            <person name="Bruemmer F."/>
            <person name="Labrenz M."/>
            <person name="Spormann A.M."/>
            <person name="Op den Camp H."/>
            <person name="Overmann J."/>
            <person name="Amann R."/>
            <person name="Jetten M.S.M."/>
            <person name="Mascher T."/>
            <person name="Medema M.H."/>
            <person name="Devos D.P."/>
            <person name="Kaster A.-K."/>
            <person name="Ovreas L."/>
            <person name="Rohde M."/>
            <person name="Galperin M.Y."/>
            <person name="Jogler C."/>
        </authorList>
    </citation>
    <scope>NUCLEOTIDE SEQUENCE [LARGE SCALE GENOMIC DNA]</scope>
    <source>
        <strain evidence="11 12">EC9</strain>
    </source>
</reference>
<dbReference type="NCBIfam" id="TIGR00276">
    <property type="entry name" value="tRNA epoxyqueuosine(34) reductase QueG"/>
    <property type="match status" value="1"/>
</dbReference>
<dbReference type="OrthoDB" id="9784571at2"/>
<dbReference type="InterPro" id="IPR004453">
    <property type="entry name" value="QueG"/>
</dbReference>
<keyword evidence="3" id="KW-0819">tRNA processing</keyword>
<dbReference type="GO" id="GO:0046872">
    <property type="term" value="F:metal ion binding"/>
    <property type="evidence" value="ECO:0007669"/>
    <property type="project" value="UniProtKB-KW"/>
</dbReference>
<dbReference type="Gene3D" id="3.30.70.20">
    <property type="match status" value="1"/>
</dbReference>
<feature type="compositionally biased region" description="Basic and acidic residues" evidence="9">
    <location>
        <begin position="356"/>
        <end position="370"/>
    </location>
</feature>
<dbReference type="RefSeq" id="WP_145343667.1">
    <property type="nucleotide sequence ID" value="NZ_CP036261.1"/>
</dbReference>
<gene>
    <name evidence="11" type="primary">queG</name>
    <name evidence="11" type="ORF">EC9_15370</name>
</gene>
<keyword evidence="1" id="KW-0004">4Fe-4S</keyword>
<evidence type="ECO:0000259" key="10">
    <source>
        <dbReference type="PROSITE" id="PS51379"/>
    </source>
</evidence>
<keyword evidence="2" id="KW-0963">Cytoplasm</keyword>
<evidence type="ECO:0000256" key="6">
    <source>
        <dbReference type="ARBA" id="ARBA00023002"/>
    </source>
</evidence>
<evidence type="ECO:0000256" key="8">
    <source>
        <dbReference type="ARBA" id="ARBA00023014"/>
    </source>
</evidence>
<keyword evidence="7" id="KW-0408">Iron</keyword>
<accession>A0A517LXL8</accession>
<evidence type="ECO:0000256" key="3">
    <source>
        <dbReference type="ARBA" id="ARBA00022694"/>
    </source>
</evidence>
<keyword evidence="12" id="KW-1185">Reference proteome</keyword>
<dbReference type="InterPro" id="IPR017896">
    <property type="entry name" value="4Fe4S_Fe-S-bd"/>
</dbReference>
<dbReference type="InterPro" id="IPR004155">
    <property type="entry name" value="PBS_lyase_HEAT"/>
</dbReference>
<sequence length="384" mass="42864">MSEESADFTAQLKAEATRIGFHLSGACPAVQPGGYHHLLDWIDSGMAGEMDYLDARREAYRDPQYVMPGVQSLLVLGMPYRTAQPAEVGAMQGRFARYAWGSIDYHDLVHRKLKELKRWVLGQHPDANVRGVVDTAPLLEREFAELAGLGWTGKNTLLINKWQGSYFFLAALLLDLPLTYDRPHETDHCGKCQACLDACPTAAFPEPGVLDATRCISYLTIEHRSAIPSELRQPIGNWVFGCDVCQDVCPWNRRGSEAQEPDFQPLTTQNPAELISLFELTDDVFRSRYRKTPLWRTRRRGLLRNAAIVLGNAGNPKATDALIRGLHDPDPLVRGASAWALGQIATPVAIARLRDRRDHEPDAMVQREIDDAIDQPKTATPNSQ</sequence>
<evidence type="ECO:0000256" key="2">
    <source>
        <dbReference type="ARBA" id="ARBA00022490"/>
    </source>
</evidence>
<dbReference type="PROSITE" id="PS51379">
    <property type="entry name" value="4FE4S_FER_2"/>
    <property type="match status" value="1"/>
</dbReference>
<dbReference type="Pfam" id="PF13484">
    <property type="entry name" value="Fer4_16"/>
    <property type="match status" value="1"/>
</dbReference>
<dbReference type="PROSITE" id="PS00198">
    <property type="entry name" value="4FE4S_FER_1"/>
    <property type="match status" value="1"/>
</dbReference>
<evidence type="ECO:0000256" key="1">
    <source>
        <dbReference type="ARBA" id="ARBA00022485"/>
    </source>
</evidence>
<evidence type="ECO:0000256" key="9">
    <source>
        <dbReference type="SAM" id="MobiDB-lite"/>
    </source>
</evidence>
<dbReference type="InterPro" id="IPR011989">
    <property type="entry name" value="ARM-like"/>
</dbReference>
<dbReference type="SUPFAM" id="SSF46548">
    <property type="entry name" value="alpha-helical ferredoxin"/>
    <property type="match status" value="1"/>
</dbReference>
<keyword evidence="4" id="KW-0479">Metal-binding</keyword>
<dbReference type="InterPro" id="IPR017900">
    <property type="entry name" value="4Fe4S_Fe_S_CS"/>
</dbReference>
<evidence type="ECO:0000256" key="4">
    <source>
        <dbReference type="ARBA" id="ARBA00022723"/>
    </source>
</evidence>
<dbReference type="SUPFAM" id="SSF48371">
    <property type="entry name" value="ARM repeat"/>
    <property type="match status" value="1"/>
</dbReference>
<evidence type="ECO:0000313" key="12">
    <source>
        <dbReference type="Proteomes" id="UP000319557"/>
    </source>
</evidence>
<protein>
    <submittedName>
        <fullName evidence="11">Epoxyqueuosine reductase</fullName>
        <ecNumber evidence="11">1.1.-.-</ecNumber>
    </submittedName>
</protein>
<proteinExistence type="predicted"/>
<dbReference type="GO" id="GO:0008616">
    <property type="term" value="P:tRNA queuosine(34) biosynthetic process"/>
    <property type="evidence" value="ECO:0007669"/>
    <property type="project" value="UniProtKB-KW"/>
</dbReference>
<dbReference type="EMBL" id="CP036261">
    <property type="protein sequence ID" value="QDS87359.1"/>
    <property type="molecule type" value="Genomic_DNA"/>
</dbReference>
<dbReference type="GO" id="GO:0051539">
    <property type="term" value="F:4 iron, 4 sulfur cluster binding"/>
    <property type="evidence" value="ECO:0007669"/>
    <property type="project" value="UniProtKB-KW"/>
</dbReference>
<dbReference type="Proteomes" id="UP000319557">
    <property type="component" value="Chromosome"/>
</dbReference>
<evidence type="ECO:0000313" key="11">
    <source>
        <dbReference type="EMBL" id="QDS87359.1"/>
    </source>
</evidence>
<name>A0A517LXL8_9BACT</name>
<keyword evidence="5" id="KW-0671">Queuosine biosynthesis</keyword>
<keyword evidence="8" id="KW-0411">Iron-sulfur</keyword>
<keyword evidence="6 11" id="KW-0560">Oxidoreductase</keyword>
<evidence type="ECO:0000256" key="5">
    <source>
        <dbReference type="ARBA" id="ARBA00022785"/>
    </source>
</evidence>
<dbReference type="KEGG" id="ruv:EC9_15370"/>
<dbReference type="Gene3D" id="1.25.10.10">
    <property type="entry name" value="Leucine-rich Repeat Variant"/>
    <property type="match status" value="1"/>
</dbReference>
<dbReference type="PANTHER" id="PTHR30002:SF4">
    <property type="entry name" value="EPOXYQUEUOSINE REDUCTASE"/>
    <property type="match status" value="1"/>
</dbReference>
<dbReference type="InterPro" id="IPR013542">
    <property type="entry name" value="QueG_DUF1730"/>
</dbReference>
<evidence type="ECO:0000256" key="7">
    <source>
        <dbReference type="ARBA" id="ARBA00023004"/>
    </source>
</evidence>
<organism evidence="11 12">
    <name type="scientific">Rosistilla ulvae</name>
    <dbReference type="NCBI Taxonomy" id="1930277"/>
    <lineage>
        <taxon>Bacteria</taxon>
        <taxon>Pseudomonadati</taxon>
        <taxon>Planctomycetota</taxon>
        <taxon>Planctomycetia</taxon>
        <taxon>Pirellulales</taxon>
        <taxon>Pirellulaceae</taxon>
        <taxon>Rosistilla</taxon>
    </lineage>
</organism>
<dbReference type="Pfam" id="PF08331">
    <property type="entry name" value="QueG_DUF1730"/>
    <property type="match status" value="1"/>
</dbReference>
<dbReference type="Pfam" id="PF13646">
    <property type="entry name" value="HEAT_2"/>
    <property type="match status" value="1"/>
</dbReference>
<dbReference type="AlphaFoldDB" id="A0A517LXL8"/>
<dbReference type="EC" id="1.1.-.-" evidence="11"/>
<dbReference type="SMART" id="SM00567">
    <property type="entry name" value="EZ_HEAT"/>
    <property type="match status" value="2"/>
</dbReference>
<dbReference type="GO" id="GO:0052693">
    <property type="term" value="F:epoxyqueuosine reductase activity"/>
    <property type="evidence" value="ECO:0007669"/>
    <property type="project" value="TreeGrafter"/>
</dbReference>
<dbReference type="InterPro" id="IPR016024">
    <property type="entry name" value="ARM-type_fold"/>
</dbReference>
<feature type="region of interest" description="Disordered" evidence="9">
    <location>
        <begin position="356"/>
        <end position="384"/>
    </location>
</feature>
<dbReference type="PANTHER" id="PTHR30002">
    <property type="entry name" value="EPOXYQUEUOSINE REDUCTASE"/>
    <property type="match status" value="1"/>
</dbReference>
<feature type="domain" description="4Fe-4S ferredoxin-type" evidence="10">
    <location>
        <begin position="180"/>
        <end position="209"/>
    </location>
</feature>